<evidence type="ECO:0000256" key="6">
    <source>
        <dbReference type="ARBA" id="ARBA00093785"/>
    </source>
</evidence>
<evidence type="ECO:0000256" key="3">
    <source>
        <dbReference type="ARBA" id="ARBA00022795"/>
    </source>
</evidence>
<evidence type="ECO:0000256" key="4">
    <source>
        <dbReference type="ARBA" id="ARBA00023186"/>
    </source>
</evidence>
<reference evidence="9 10" key="1">
    <citation type="submission" date="2020-08" db="EMBL/GenBank/DDBJ databases">
        <title>Genomic Encyclopedia of Type Strains, Phase IV (KMG-IV): sequencing the most valuable type-strain genomes for metagenomic binning, comparative biology and taxonomic classification.</title>
        <authorList>
            <person name="Goeker M."/>
        </authorList>
    </citation>
    <scope>NUCLEOTIDE SEQUENCE [LARGE SCALE GENOMIC DNA]</scope>
    <source>
        <strain evidence="9 10">DSM 5391</strain>
    </source>
</reference>
<comment type="caution">
    <text evidence="9">The sequence shown here is derived from an EMBL/GenBank/DDBJ whole genome shotgun (WGS) entry which is preliminary data.</text>
</comment>
<dbReference type="InterPro" id="IPR008622">
    <property type="entry name" value="FliT"/>
</dbReference>
<sequence>MNAVKDFYDTTVQLIQLLENQQIKRDEKIEQIENLLAHREGLMEEIKPPFSQEEQKFGILLPELNQKLLKLLEQEKSVIQQDMILLKKQKENNKKYTNPYESLITVEGGFYDKRK</sequence>
<dbReference type="Proteomes" id="UP000531594">
    <property type="component" value="Unassembled WGS sequence"/>
</dbReference>
<accession>A0A7X0HSX3</accession>
<evidence type="ECO:0000313" key="10">
    <source>
        <dbReference type="Proteomes" id="UP000531594"/>
    </source>
</evidence>
<keyword evidence="9" id="KW-0966">Cell projection</keyword>
<keyword evidence="9" id="KW-0969">Cilium</keyword>
<feature type="coiled-coil region" evidence="8">
    <location>
        <begin position="18"/>
        <end position="45"/>
    </location>
</feature>
<dbReference type="EMBL" id="JACHGK010000004">
    <property type="protein sequence ID" value="MBB6445130.1"/>
    <property type="molecule type" value="Genomic_DNA"/>
</dbReference>
<keyword evidence="10" id="KW-1185">Reference proteome</keyword>
<comment type="similarity">
    <text evidence="6">Belongs to the bacillales FliT family.</text>
</comment>
<comment type="function">
    <text evidence="5">May act as an export chaperone for the filament capping protein FliD.</text>
</comment>
<proteinExistence type="inferred from homology"/>
<evidence type="ECO:0000313" key="9">
    <source>
        <dbReference type="EMBL" id="MBB6445130.1"/>
    </source>
</evidence>
<protein>
    <recommendedName>
        <fullName evidence="7">Flagellar protein FliT</fullName>
    </recommendedName>
</protein>
<evidence type="ECO:0000256" key="7">
    <source>
        <dbReference type="ARBA" id="ARBA00093797"/>
    </source>
</evidence>
<evidence type="ECO:0000256" key="5">
    <source>
        <dbReference type="ARBA" id="ARBA00093765"/>
    </source>
</evidence>
<organism evidence="9 10">
    <name type="scientific">Bacillus benzoevorans</name>
    <dbReference type="NCBI Taxonomy" id="1456"/>
    <lineage>
        <taxon>Bacteria</taxon>
        <taxon>Bacillati</taxon>
        <taxon>Bacillota</taxon>
        <taxon>Bacilli</taxon>
        <taxon>Bacillales</taxon>
        <taxon>Bacillaceae</taxon>
        <taxon>Bacillus</taxon>
    </lineage>
</organism>
<comment type="subcellular location">
    <subcellularLocation>
        <location evidence="1">Cytoplasm</location>
        <location evidence="1">Cytosol</location>
    </subcellularLocation>
</comment>
<keyword evidence="8" id="KW-0175">Coiled coil</keyword>
<keyword evidence="3" id="KW-1005">Bacterial flagellum biogenesis</keyword>
<dbReference type="AlphaFoldDB" id="A0A7X0HSX3"/>
<gene>
    <name evidence="9" type="ORF">HNR53_001740</name>
</gene>
<evidence type="ECO:0000256" key="2">
    <source>
        <dbReference type="ARBA" id="ARBA00022490"/>
    </source>
</evidence>
<keyword evidence="4" id="KW-0143">Chaperone</keyword>
<dbReference type="RefSeq" id="WP_184524865.1">
    <property type="nucleotide sequence ID" value="NZ_JACHGK010000004.1"/>
</dbReference>
<name>A0A7X0HSX3_9BACI</name>
<keyword evidence="9" id="KW-0282">Flagellum</keyword>
<evidence type="ECO:0000256" key="1">
    <source>
        <dbReference type="ARBA" id="ARBA00004514"/>
    </source>
</evidence>
<evidence type="ECO:0000256" key="8">
    <source>
        <dbReference type="SAM" id="Coils"/>
    </source>
</evidence>
<keyword evidence="2" id="KW-0963">Cytoplasm</keyword>
<dbReference type="Pfam" id="PF05400">
    <property type="entry name" value="FliT"/>
    <property type="match status" value="1"/>
</dbReference>